<feature type="domain" description="Protein kinase" evidence="1">
    <location>
        <begin position="343"/>
        <end position="587"/>
    </location>
</feature>
<dbReference type="AlphaFoldDB" id="A0A7D8Z4H2"/>
<evidence type="ECO:0000313" key="3">
    <source>
        <dbReference type="Proteomes" id="UP000481288"/>
    </source>
</evidence>
<evidence type="ECO:0000259" key="1">
    <source>
        <dbReference type="PROSITE" id="PS50011"/>
    </source>
</evidence>
<organism evidence="2 3">
    <name type="scientific">Lachnellula cervina</name>
    <dbReference type="NCBI Taxonomy" id="1316786"/>
    <lineage>
        <taxon>Eukaryota</taxon>
        <taxon>Fungi</taxon>
        <taxon>Dikarya</taxon>
        <taxon>Ascomycota</taxon>
        <taxon>Pezizomycotina</taxon>
        <taxon>Leotiomycetes</taxon>
        <taxon>Helotiales</taxon>
        <taxon>Lachnaceae</taxon>
        <taxon>Lachnellula</taxon>
    </lineage>
</organism>
<accession>A0A7D8Z4H2</accession>
<dbReference type="GO" id="GO:0005524">
    <property type="term" value="F:ATP binding"/>
    <property type="evidence" value="ECO:0007669"/>
    <property type="project" value="InterPro"/>
</dbReference>
<protein>
    <recommendedName>
        <fullName evidence="1">Protein kinase domain-containing protein</fullName>
    </recommendedName>
</protein>
<dbReference type="InterPro" id="IPR000719">
    <property type="entry name" value="Prot_kinase_dom"/>
</dbReference>
<dbReference type="Proteomes" id="UP000481288">
    <property type="component" value="Unassembled WGS sequence"/>
</dbReference>
<keyword evidence="3" id="KW-1185">Reference proteome</keyword>
<dbReference type="InterPro" id="IPR011009">
    <property type="entry name" value="Kinase-like_dom_sf"/>
</dbReference>
<comment type="caution">
    <text evidence="2">The sequence shown here is derived from an EMBL/GenBank/DDBJ whole genome shotgun (WGS) entry which is preliminary data.</text>
</comment>
<proteinExistence type="predicted"/>
<reference evidence="2 3" key="1">
    <citation type="submission" date="2018-05" db="EMBL/GenBank/DDBJ databases">
        <title>Whole genome sequencing for identification of molecular markers to develop diagnostic detection tools for the regulated plant pathogen Lachnellula willkommii.</title>
        <authorList>
            <person name="Giroux E."/>
            <person name="Bilodeau G."/>
        </authorList>
    </citation>
    <scope>NUCLEOTIDE SEQUENCE [LARGE SCALE GENOMIC DNA]</scope>
    <source>
        <strain evidence="2 3">CBS 625.97</strain>
    </source>
</reference>
<dbReference type="OrthoDB" id="2906425at2759"/>
<dbReference type="Gene3D" id="3.90.1200.10">
    <property type="match status" value="1"/>
</dbReference>
<dbReference type="CDD" id="cd05120">
    <property type="entry name" value="APH_ChoK_like"/>
    <property type="match status" value="1"/>
</dbReference>
<name>A0A7D8Z4H2_9HELO</name>
<dbReference type="InterPro" id="IPR002575">
    <property type="entry name" value="Aminoglycoside_PTrfase"/>
</dbReference>
<sequence>MDNEESRYMELFDDLVKQTFSIIYSTPLNPAEHRLLSSFVRDSASPKATSLYLLKRISKDESSEQHDEQEIQRVFAEWKCLVERFRRTALISQSSDFPVFRRDKGVCCLTGRSRLWWDVLGWSQTIITPIIPDGINDVFGSAECVCDHWINMLDPNADVAQLPLLELLSVFLGDKQVELLRLALSAEPSDFEVCRKYLTLSKPAAAAFREGRILVAPNWNTKRHPVEDLKSTCPYRVYGTMPDLVALPITYQGHSLRSGEGIRMMTPNPKSAPLPSSFLLCIHSHFCNSLKSLEVNRHMLAKRPSRISTPWLSRLRQACFARVFPWARGLWSYFPRRGRVWVYRQLLRVGAGLYEKPNFWTQRVPFGLYIKHGRTKLIPKGEAPALQLVERFTNIPAPRLVDYVVDNDYAYLIMTRLPGRPLMQELYTMSYPERTAFANDMRACIQQLKNIPNTNKSVICDANGGPVFDYRINGRGGGPFQSETEFNNFIITQERLRNPCHSRPHNICFTHADLNANNILVEDGRLSAIVDFGCAGYFPEYWEYTKAMFSTPGLDSSFPQVFEEIFGDSHRDELEAEIKLWAVRSPF</sequence>
<dbReference type="Pfam" id="PF01636">
    <property type="entry name" value="APH"/>
    <property type="match status" value="1"/>
</dbReference>
<dbReference type="PROSITE" id="PS50011">
    <property type="entry name" value="PROTEIN_KINASE_DOM"/>
    <property type="match status" value="1"/>
</dbReference>
<dbReference type="PANTHER" id="PTHR21310">
    <property type="entry name" value="AMINOGLYCOSIDE PHOSPHOTRANSFERASE-RELATED-RELATED"/>
    <property type="match status" value="1"/>
</dbReference>
<evidence type="ECO:0000313" key="2">
    <source>
        <dbReference type="EMBL" id="TVY52405.1"/>
    </source>
</evidence>
<dbReference type="SUPFAM" id="SSF56112">
    <property type="entry name" value="Protein kinase-like (PK-like)"/>
    <property type="match status" value="1"/>
</dbReference>
<dbReference type="EMBL" id="QGMG01000616">
    <property type="protein sequence ID" value="TVY52405.1"/>
    <property type="molecule type" value="Genomic_DNA"/>
</dbReference>
<dbReference type="InterPro" id="IPR051678">
    <property type="entry name" value="AGP_Transferase"/>
</dbReference>
<dbReference type="PANTHER" id="PTHR21310:SF58">
    <property type="entry name" value="AMINOGLYCOSIDE PHOSPHOTRANSFERASE DOMAIN-CONTAINING PROTEIN"/>
    <property type="match status" value="1"/>
</dbReference>
<dbReference type="GO" id="GO:0004672">
    <property type="term" value="F:protein kinase activity"/>
    <property type="evidence" value="ECO:0007669"/>
    <property type="project" value="InterPro"/>
</dbReference>
<gene>
    <name evidence="2" type="ORF">LCER1_G004574</name>
</gene>